<gene>
    <name evidence="1" type="ORF">RPERSI_LOCUS2342</name>
</gene>
<sequence>ILPRLPPDVREIVSVTHNETPFYTNDGMHKSIGCLKLSEYERCVNDLLPDDSHIKLKHTKACIIIYPGSNQNAQFIFDNSSNHSVFAKDALLVSQMNMGDGTKMPLLHNSIKPDGSLHIMTYIDDKEIIEAASHMCIFYPKFHYKLNYIESFWAKAKHVARLYCDYSFRGLKRTVSRVLNSINLIKICRFARHFERFMSVYKLELSGKVAAFVVKKYRSYHQIPKKVLEEFAHN</sequence>
<name>A0ACA9L6P3_9GLOM</name>
<organism evidence="1 2">
    <name type="scientific">Racocetra persica</name>
    <dbReference type="NCBI Taxonomy" id="160502"/>
    <lineage>
        <taxon>Eukaryota</taxon>
        <taxon>Fungi</taxon>
        <taxon>Fungi incertae sedis</taxon>
        <taxon>Mucoromycota</taxon>
        <taxon>Glomeromycotina</taxon>
        <taxon>Glomeromycetes</taxon>
        <taxon>Diversisporales</taxon>
        <taxon>Gigasporaceae</taxon>
        <taxon>Racocetra</taxon>
    </lineage>
</organism>
<accession>A0ACA9L6P3</accession>
<comment type="caution">
    <text evidence="1">The sequence shown here is derived from an EMBL/GenBank/DDBJ whole genome shotgun (WGS) entry which is preliminary data.</text>
</comment>
<proteinExistence type="predicted"/>
<dbReference type="Proteomes" id="UP000789920">
    <property type="component" value="Unassembled WGS sequence"/>
</dbReference>
<feature type="non-terminal residue" evidence="1">
    <location>
        <position position="1"/>
    </location>
</feature>
<protein>
    <submittedName>
        <fullName evidence="1">4101_t:CDS:1</fullName>
    </submittedName>
</protein>
<dbReference type="EMBL" id="CAJVQC010002539">
    <property type="protein sequence ID" value="CAG8512942.1"/>
    <property type="molecule type" value="Genomic_DNA"/>
</dbReference>
<evidence type="ECO:0000313" key="1">
    <source>
        <dbReference type="EMBL" id="CAG8512942.1"/>
    </source>
</evidence>
<evidence type="ECO:0000313" key="2">
    <source>
        <dbReference type="Proteomes" id="UP000789920"/>
    </source>
</evidence>
<reference evidence="1" key="1">
    <citation type="submission" date="2021-06" db="EMBL/GenBank/DDBJ databases">
        <authorList>
            <person name="Kallberg Y."/>
            <person name="Tangrot J."/>
            <person name="Rosling A."/>
        </authorList>
    </citation>
    <scope>NUCLEOTIDE SEQUENCE</scope>
    <source>
        <strain evidence="1">MA461A</strain>
    </source>
</reference>
<keyword evidence="2" id="KW-1185">Reference proteome</keyword>